<dbReference type="OrthoDB" id="5597489at2759"/>
<dbReference type="HOGENOM" id="CLU_074873_1_0_1"/>
<feature type="transmembrane region" description="Helical" evidence="1">
    <location>
        <begin position="126"/>
        <end position="143"/>
    </location>
</feature>
<proteinExistence type="predicted"/>
<dbReference type="Pfam" id="PF24841">
    <property type="entry name" value="DUF7719"/>
    <property type="match status" value="1"/>
</dbReference>
<evidence type="ECO:0000313" key="4">
    <source>
        <dbReference type="Proteomes" id="UP000053257"/>
    </source>
</evidence>
<dbReference type="Proteomes" id="UP000053257">
    <property type="component" value="Unassembled WGS sequence"/>
</dbReference>
<feature type="transmembrane region" description="Helical" evidence="1">
    <location>
        <begin position="163"/>
        <end position="187"/>
    </location>
</feature>
<dbReference type="PANTHER" id="PTHR37846">
    <property type="entry name" value="YALI0B21296P"/>
    <property type="match status" value="1"/>
</dbReference>
<dbReference type="AlphaFoldDB" id="A0A0C3S4F9"/>
<evidence type="ECO:0000256" key="1">
    <source>
        <dbReference type="SAM" id="Phobius"/>
    </source>
</evidence>
<reference evidence="3 4" key="1">
    <citation type="journal article" date="2014" name="PLoS Genet.">
        <title>Analysis of the Phlebiopsis gigantea genome, transcriptome and secretome provides insight into its pioneer colonization strategies of wood.</title>
        <authorList>
            <person name="Hori C."/>
            <person name="Ishida T."/>
            <person name="Igarashi K."/>
            <person name="Samejima M."/>
            <person name="Suzuki H."/>
            <person name="Master E."/>
            <person name="Ferreira P."/>
            <person name="Ruiz-Duenas F.J."/>
            <person name="Held B."/>
            <person name="Canessa P."/>
            <person name="Larrondo L.F."/>
            <person name="Schmoll M."/>
            <person name="Druzhinina I.S."/>
            <person name="Kubicek C.P."/>
            <person name="Gaskell J.A."/>
            <person name="Kersten P."/>
            <person name="St John F."/>
            <person name="Glasner J."/>
            <person name="Sabat G."/>
            <person name="Splinter BonDurant S."/>
            <person name="Syed K."/>
            <person name="Yadav J."/>
            <person name="Mgbeahuruike A.C."/>
            <person name="Kovalchuk A."/>
            <person name="Asiegbu F.O."/>
            <person name="Lackner G."/>
            <person name="Hoffmeister D."/>
            <person name="Rencoret J."/>
            <person name="Gutierrez A."/>
            <person name="Sun H."/>
            <person name="Lindquist E."/>
            <person name="Barry K."/>
            <person name="Riley R."/>
            <person name="Grigoriev I.V."/>
            <person name="Henrissat B."/>
            <person name="Kues U."/>
            <person name="Berka R.M."/>
            <person name="Martinez A.T."/>
            <person name="Covert S.F."/>
            <person name="Blanchette R.A."/>
            <person name="Cullen D."/>
        </authorList>
    </citation>
    <scope>NUCLEOTIDE SEQUENCE [LARGE SCALE GENOMIC DNA]</scope>
    <source>
        <strain evidence="3 4">11061_1 CR5-6</strain>
    </source>
</reference>
<keyword evidence="1" id="KW-0472">Membrane</keyword>
<protein>
    <recommendedName>
        <fullName evidence="2">DUF7719 domain-containing protein</fullName>
    </recommendedName>
</protein>
<feature type="transmembrane region" description="Helical" evidence="1">
    <location>
        <begin position="63"/>
        <end position="85"/>
    </location>
</feature>
<name>A0A0C3S4F9_PHLG1</name>
<evidence type="ECO:0000313" key="3">
    <source>
        <dbReference type="EMBL" id="KIP10641.1"/>
    </source>
</evidence>
<gene>
    <name evidence="3" type="ORF">PHLGIDRAFT_28311</name>
</gene>
<accession>A0A0C3S4F9</accession>
<feature type="domain" description="DUF7719" evidence="2">
    <location>
        <begin position="125"/>
        <end position="191"/>
    </location>
</feature>
<dbReference type="EMBL" id="KN840452">
    <property type="protein sequence ID" value="KIP10641.1"/>
    <property type="molecule type" value="Genomic_DNA"/>
</dbReference>
<evidence type="ECO:0000259" key="2">
    <source>
        <dbReference type="Pfam" id="PF24841"/>
    </source>
</evidence>
<organism evidence="3 4">
    <name type="scientific">Phlebiopsis gigantea (strain 11061_1 CR5-6)</name>
    <name type="common">White-rot fungus</name>
    <name type="synonym">Peniophora gigantea</name>
    <dbReference type="NCBI Taxonomy" id="745531"/>
    <lineage>
        <taxon>Eukaryota</taxon>
        <taxon>Fungi</taxon>
        <taxon>Dikarya</taxon>
        <taxon>Basidiomycota</taxon>
        <taxon>Agaricomycotina</taxon>
        <taxon>Agaricomycetes</taxon>
        <taxon>Polyporales</taxon>
        <taxon>Phanerochaetaceae</taxon>
        <taxon>Phlebiopsis</taxon>
    </lineage>
</organism>
<sequence>MAKKRKQAAAPATPQKPLIDISEDEQWRIIRDSGVLKTISSKEERSAQPQAPEELLSPFTLEVFAALALIIPFSSLLLMMEILVHYQYGRKPTFEELADRMIPGVPIIAITIFYSNRYKNTRPVQAGFFLLGTVCGARLIYMINWANWRHNMKMLPPLATAWIYGIAQLNLGPAVASLAIVGALTWYKGWKLSI</sequence>
<dbReference type="InterPro" id="IPR056136">
    <property type="entry name" value="DUF7719"/>
</dbReference>
<keyword evidence="1" id="KW-0812">Transmembrane</keyword>
<dbReference type="PANTHER" id="PTHR37846:SF1">
    <property type="entry name" value="DEACETYLASE-LIKE PROTEIN"/>
    <property type="match status" value="1"/>
</dbReference>
<keyword evidence="4" id="KW-1185">Reference proteome</keyword>
<keyword evidence="1" id="KW-1133">Transmembrane helix</keyword>
<dbReference type="STRING" id="745531.A0A0C3S4F9"/>
<feature type="transmembrane region" description="Helical" evidence="1">
    <location>
        <begin position="97"/>
        <end position="114"/>
    </location>
</feature>